<proteinExistence type="predicted"/>
<accession>A0ABD2WAZ6</accession>
<name>A0ABD2WAZ6_9HYME</name>
<organism evidence="1 2">
    <name type="scientific">Trichogramma kaykai</name>
    <dbReference type="NCBI Taxonomy" id="54128"/>
    <lineage>
        <taxon>Eukaryota</taxon>
        <taxon>Metazoa</taxon>
        <taxon>Ecdysozoa</taxon>
        <taxon>Arthropoda</taxon>
        <taxon>Hexapoda</taxon>
        <taxon>Insecta</taxon>
        <taxon>Pterygota</taxon>
        <taxon>Neoptera</taxon>
        <taxon>Endopterygota</taxon>
        <taxon>Hymenoptera</taxon>
        <taxon>Apocrita</taxon>
        <taxon>Proctotrupomorpha</taxon>
        <taxon>Chalcidoidea</taxon>
        <taxon>Trichogrammatidae</taxon>
        <taxon>Trichogramma</taxon>
    </lineage>
</organism>
<reference evidence="1 2" key="1">
    <citation type="journal article" date="2024" name="bioRxiv">
        <title>A reference genome for Trichogramma kaykai: A tiny desert-dwelling parasitoid wasp with competing sex-ratio distorters.</title>
        <authorList>
            <person name="Culotta J."/>
            <person name="Lindsey A.R."/>
        </authorList>
    </citation>
    <scope>NUCLEOTIDE SEQUENCE [LARGE SCALE GENOMIC DNA]</scope>
    <source>
        <strain evidence="1 2">KSX58</strain>
    </source>
</reference>
<dbReference type="Proteomes" id="UP001627154">
    <property type="component" value="Unassembled WGS sequence"/>
</dbReference>
<evidence type="ECO:0000313" key="2">
    <source>
        <dbReference type="Proteomes" id="UP001627154"/>
    </source>
</evidence>
<dbReference type="AlphaFoldDB" id="A0ABD2WAZ6"/>
<keyword evidence="2" id="KW-1185">Reference proteome</keyword>
<evidence type="ECO:0000313" key="1">
    <source>
        <dbReference type="EMBL" id="KAL3390093.1"/>
    </source>
</evidence>
<sequence length="111" mass="12882">MRCDKLDEIFTYLSRQICHCTRVSRRTACSLEHAYNPNDTRPIVNSIKPFTGRADRVYSSDVQALPRCIPYVSLSHRARAREINSSKEAYEFQTSLTTKYHNSRLQPTLLD</sequence>
<protein>
    <submittedName>
        <fullName evidence="1">Uncharacterized protein</fullName>
    </submittedName>
</protein>
<comment type="caution">
    <text evidence="1">The sequence shown here is derived from an EMBL/GenBank/DDBJ whole genome shotgun (WGS) entry which is preliminary data.</text>
</comment>
<gene>
    <name evidence="1" type="ORF">TKK_014914</name>
</gene>
<dbReference type="EMBL" id="JBJJXI010000121">
    <property type="protein sequence ID" value="KAL3390093.1"/>
    <property type="molecule type" value="Genomic_DNA"/>
</dbReference>